<proteinExistence type="predicted"/>
<accession>A0ABU4JU05</accession>
<evidence type="ECO:0000313" key="3">
    <source>
        <dbReference type="Proteomes" id="UP001281656"/>
    </source>
</evidence>
<dbReference type="Pfam" id="PF01695">
    <property type="entry name" value="IstB_IS21"/>
    <property type="match status" value="1"/>
</dbReference>
<dbReference type="GO" id="GO:0005524">
    <property type="term" value="F:ATP binding"/>
    <property type="evidence" value="ECO:0007669"/>
    <property type="project" value="UniProtKB-KW"/>
</dbReference>
<sequence length="329" mass="38724">MIKGYHSNIMKIYESIRTAEENSLKSRREEINKKLPQVLELEREIGKLSVHLSISILNSNLKNKDEYLKGIKEKIVDLRVKKSELLVSNHYPIDYLEMNYRCTKCKDTGFIETKKCTCYKQKLVELYYDNSELKTILRKSNFDNFNFELYSSRRNENEHISPRKNIEEIVYNVSWRFIENFSSSNENLLFYGNPGTGKSFLSNCIAKEILDRGFLVVYRTADSLIQDLRRVRFDNDTGLEDLLINCDLLIIDDLGSEQITDFSKTELFNLLNRRLLKGNKMLVSTNCNLEEILKLYSERISSRLLGEFTLCKFLGEDIRIYQNIKNKKY</sequence>
<dbReference type="InterPro" id="IPR002611">
    <property type="entry name" value="IstB_ATP-bd"/>
</dbReference>
<evidence type="ECO:0000259" key="1">
    <source>
        <dbReference type="SMART" id="SM00382"/>
    </source>
</evidence>
<dbReference type="PANTHER" id="PTHR30050:SF4">
    <property type="entry name" value="ATP-BINDING PROTEIN RV3427C IN INSERTION SEQUENCE-RELATED"/>
    <property type="match status" value="1"/>
</dbReference>
<organism evidence="2 3">
    <name type="scientific">Clostridium tanneri</name>
    <dbReference type="NCBI Taxonomy" id="3037988"/>
    <lineage>
        <taxon>Bacteria</taxon>
        <taxon>Bacillati</taxon>
        <taxon>Bacillota</taxon>
        <taxon>Clostridia</taxon>
        <taxon>Eubacteriales</taxon>
        <taxon>Clostridiaceae</taxon>
        <taxon>Clostridium</taxon>
    </lineage>
</organism>
<dbReference type="InterPro" id="IPR003593">
    <property type="entry name" value="AAA+_ATPase"/>
</dbReference>
<comment type="caution">
    <text evidence="2">The sequence shown here is derived from an EMBL/GenBank/DDBJ whole genome shotgun (WGS) entry which is preliminary data.</text>
</comment>
<keyword evidence="2" id="KW-0547">Nucleotide-binding</keyword>
<dbReference type="Gene3D" id="3.40.50.300">
    <property type="entry name" value="P-loop containing nucleotide triphosphate hydrolases"/>
    <property type="match status" value="1"/>
</dbReference>
<dbReference type="PANTHER" id="PTHR30050">
    <property type="entry name" value="CHROMOSOMAL REPLICATION INITIATOR PROTEIN DNAA"/>
    <property type="match status" value="1"/>
</dbReference>
<dbReference type="SMART" id="SM00382">
    <property type="entry name" value="AAA"/>
    <property type="match status" value="1"/>
</dbReference>
<dbReference type="NCBIfam" id="NF005304">
    <property type="entry name" value="PRK06835.1"/>
    <property type="match status" value="1"/>
</dbReference>
<protein>
    <submittedName>
        <fullName evidence="2">ATP-binding protein</fullName>
    </submittedName>
</protein>
<feature type="domain" description="AAA+ ATPase" evidence="1">
    <location>
        <begin position="184"/>
        <end position="307"/>
    </location>
</feature>
<dbReference type="CDD" id="cd00009">
    <property type="entry name" value="AAA"/>
    <property type="match status" value="1"/>
</dbReference>
<dbReference type="RefSeq" id="WP_261672297.1">
    <property type="nucleotide sequence ID" value="NZ_JARUJP010000011.1"/>
</dbReference>
<dbReference type="Proteomes" id="UP001281656">
    <property type="component" value="Unassembled WGS sequence"/>
</dbReference>
<gene>
    <name evidence="2" type="ORF">P8V03_10510</name>
</gene>
<dbReference type="SUPFAM" id="SSF52540">
    <property type="entry name" value="P-loop containing nucleoside triphosphate hydrolases"/>
    <property type="match status" value="1"/>
</dbReference>
<dbReference type="InterPro" id="IPR027417">
    <property type="entry name" value="P-loop_NTPase"/>
</dbReference>
<keyword evidence="3" id="KW-1185">Reference proteome</keyword>
<dbReference type="EMBL" id="JARUJP010000011">
    <property type="protein sequence ID" value="MDW8801582.1"/>
    <property type="molecule type" value="Genomic_DNA"/>
</dbReference>
<evidence type="ECO:0000313" key="2">
    <source>
        <dbReference type="EMBL" id="MDW8801582.1"/>
    </source>
</evidence>
<name>A0ABU4JU05_9CLOT</name>
<reference evidence="2 3" key="1">
    <citation type="submission" date="2023-04" db="EMBL/GenBank/DDBJ databases">
        <title>Clostridium tannerae sp. nov., isolated from the fecal material of an alpaca.</title>
        <authorList>
            <person name="Miller S."/>
            <person name="Hendry M."/>
            <person name="King J."/>
            <person name="Sankaranarayanan K."/>
            <person name="Lawson P.A."/>
        </authorList>
    </citation>
    <scope>NUCLEOTIDE SEQUENCE [LARGE SCALE GENOMIC DNA]</scope>
    <source>
        <strain evidence="2 3">A1-XYC3</strain>
    </source>
</reference>
<keyword evidence="2" id="KW-0067">ATP-binding</keyword>